<dbReference type="PROSITE" id="PS01124">
    <property type="entry name" value="HTH_ARAC_FAMILY_2"/>
    <property type="match status" value="1"/>
</dbReference>
<dbReference type="PANTHER" id="PTHR43280:SF2">
    <property type="entry name" value="HTH-TYPE TRANSCRIPTIONAL REGULATOR EXSA"/>
    <property type="match status" value="1"/>
</dbReference>
<keyword evidence="1" id="KW-0805">Transcription regulation</keyword>
<sequence>MIQDYDVISCKGLPLFEKARIKAPFSYGTQLEERACFFYVLDGSYETIDPFGTVILDSKEALIKRCGQHISKYIKTPEKSQCEAVVIYFYPEIIKEAYKNEIPDFLTDSKKALPPIRFSSSDLIDSFISNLMIYFEEKNLMDDELAIIKLKEIILLLLKTEQQPSVLRFFSDIFFPSKLKFTSIIENNLYSRVTIDQLAFLCGMSVSSFKREFNKQYQESPAKYLKRRKLAHAAKLLTTSSDRISDIAYDCGFEDVTTFSNVFRMEFNISPSDYRKSQNTNSLN</sequence>
<keyword evidence="6" id="KW-1185">Reference proteome</keyword>
<dbReference type="PRINTS" id="PR00032">
    <property type="entry name" value="HTHARAC"/>
</dbReference>
<dbReference type="Proteomes" id="UP000199564">
    <property type="component" value="Unassembled WGS sequence"/>
</dbReference>
<dbReference type="InterPro" id="IPR018060">
    <property type="entry name" value="HTH_AraC"/>
</dbReference>
<dbReference type="InterPro" id="IPR018062">
    <property type="entry name" value="HTH_AraC-typ_CS"/>
</dbReference>
<dbReference type="InterPro" id="IPR020449">
    <property type="entry name" value="Tscrpt_reg_AraC-type_HTH"/>
</dbReference>
<dbReference type="InterPro" id="IPR054015">
    <property type="entry name" value="ExsA-like_N"/>
</dbReference>
<evidence type="ECO:0000256" key="2">
    <source>
        <dbReference type="ARBA" id="ARBA00023125"/>
    </source>
</evidence>
<keyword evidence="2" id="KW-0238">DNA-binding</keyword>
<dbReference type="RefSeq" id="WP_091651673.1">
    <property type="nucleotide sequence ID" value="NZ_FOVW01000003.1"/>
</dbReference>
<keyword evidence="3" id="KW-0804">Transcription</keyword>
<protein>
    <submittedName>
        <fullName evidence="5">Transcriptional regulator, AraC family</fullName>
    </submittedName>
</protein>
<dbReference type="Pfam" id="PF12833">
    <property type="entry name" value="HTH_18"/>
    <property type="match status" value="1"/>
</dbReference>
<dbReference type="PANTHER" id="PTHR43280">
    <property type="entry name" value="ARAC-FAMILY TRANSCRIPTIONAL REGULATOR"/>
    <property type="match status" value="1"/>
</dbReference>
<dbReference type="EMBL" id="FOVW01000003">
    <property type="protein sequence ID" value="SFO05811.1"/>
    <property type="molecule type" value="Genomic_DNA"/>
</dbReference>
<evidence type="ECO:0000313" key="6">
    <source>
        <dbReference type="Proteomes" id="UP000199564"/>
    </source>
</evidence>
<accession>A0A1I5E3R8</accession>
<organism evidence="5 6">
    <name type="scientific">Algoriphagus ornithinivorans</name>
    <dbReference type="NCBI Taxonomy" id="226506"/>
    <lineage>
        <taxon>Bacteria</taxon>
        <taxon>Pseudomonadati</taxon>
        <taxon>Bacteroidota</taxon>
        <taxon>Cytophagia</taxon>
        <taxon>Cytophagales</taxon>
        <taxon>Cyclobacteriaceae</taxon>
        <taxon>Algoriphagus</taxon>
    </lineage>
</organism>
<gene>
    <name evidence="5" type="ORF">SAMN04488519_103264</name>
</gene>
<dbReference type="Pfam" id="PF22200">
    <property type="entry name" value="ExsA_N"/>
    <property type="match status" value="1"/>
</dbReference>
<evidence type="ECO:0000256" key="3">
    <source>
        <dbReference type="ARBA" id="ARBA00023163"/>
    </source>
</evidence>
<dbReference type="InterPro" id="IPR009057">
    <property type="entry name" value="Homeodomain-like_sf"/>
</dbReference>
<dbReference type="SUPFAM" id="SSF46689">
    <property type="entry name" value="Homeodomain-like"/>
    <property type="match status" value="2"/>
</dbReference>
<dbReference type="PROSITE" id="PS00041">
    <property type="entry name" value="HTH_ARAC_FAMILY_1"/>
    <property type="match status" value="1"/>
</dbReference>
<dbReference type="SMART" id="SM00342">
    <property type="entry name" value="HTH_ARAC"/>
    <property type="match status" value="1"/>
</dbReference>
<name>A0A1I5E3R8_9BACT</name>
<proteinExistence type="predicted"/>
<dbReference type="GO" id="GO:0003700">
    <property type="term" value="F:DNA-binding transcription factor activity"/>
    <property type="evidence" value="ECO:0007669"/>
    <property type="project" value="InterPro"/>
</dbReference>
<dbReference type="AlphaFoldDB" id="A0A1I5E3R8"/>
<reference evidence="6" key="1">
    <citation type="submission" date="2016-10" db="EMBL/GenBank/DDBJ databases">
        <authorList>
            <person name="Varghese N."/>
            <person name="Submissions S."/>
        </authorList>
    </citation>
    <scope>NUCLEOTIDE SEQUENCE [LARGE SCALE GENOMIC DNA]</scope>
    <source>
        <strain evidence="6">DSM 15282</strain>
    </source>
</reference>
<dbReference type="STRING" id="226506.SAMN04488519_103264"/>
<dbReference type="GO" id="GO:0043565">
    <property type="term" value="F:sequence-specific DNA binding"/>
    <property type="evidence" value="ECO:0007669"/>
    <property type="project" value="InterPro"/>
</dbReference>
<evidence type="ECO:0000259" key="4">
    <source>
        <dbReference type="PROSITE" id="PS01124"/>
    </source>
</evidence>
<feature type="domain" description="HTH araC/xylS-type" evidence="4">
    <location>
        <begin position="179"/>
        <end position="277"/>
    </location>
</feature>
<evidence type="ECO:0000256" key="1">
    <source>
        <dbReference type="ARBA" id="ARBA00023015"/>
    </source>
</evidence>
<evidence type="ECO:0000313" key="5">
    <source>
        <dbReference type="EMBL" id="SFO05811.1"/>
    </source>
</evidence>
<dbReference type="Gene3D" id="1.10.10.60">
    <property type="entry name" value="Homeodomain-like"/>
    <property type="match status" value="2"/>
</dbReference>